<reference evidence="3 4" key="1">
    <citation type="submission" date="2017-08" db="EMBL/GenBank/DDBJ databases">
        <authorList>
            <person name="de Groot N.N."/>
        </authorList>
    </citation>
    <scope>NUCLEOTIDE SEQUENCE [LARGE SCALE GENOMIC DNA]</scope>
    <source>
        <strain evidence="3 4">JC228</strain>
    </source>
</reference>
<sequence length="160" mass="18378">MSEQALQTQLEKMLQLHEELLALSQQKTEAVKKGDMENLQQILKQEQKLILELDRAEKERQAASQTIVPLVENPALEDCLPYLSHEQQDRLSNLKERLKAVIAQIEIQNNLNYELIQQSLQFIHVSLNLFRPKEESINYGPPKGHKPKVTVPAGMFQTKA</sequence>
<dbReference type="Pfam" id="PF05130">
    <property type="entry name" value="FlgN"/>
    <property type="match status" value="1"/>
</dbReference>
<evidence type="ECO:0000256" key="1">
    <source>
        <dbReference type="ARBA" id="ARBA00022795"/>
    </source>
</evidence>
<dbReference type="Proteomes" id="UP000219546">
    <property type="component" value="Unassembled WGS sequence"/>
</dbReference>
<evidence type="ECO:0000313" key="3">
    <source>
        <dbReference type="EMBL" id="SNX72926.1"/>
    </source>
</evidence>
<keyword evidence="2" id="KW-0175">Coiled coil</keyword>
<dbReference type="OrthoDB" id="2381500at2"/>
<dbReference type="RefSeq" id="WP_097159404.1">
    <property type="nucleotide sequence ID" value="NZ_JBEPMQ010000005.1"/>
</dbReference>
<feature type="coiled-coil region" evidence="2">
    <location>
        <begin position="36"/>
        <end position="111"/>
    </location>
</feature>
<dbReference type="SUPFAM" id="SSF140566">
    <property type="entry name" value="FlgN-like"/>
    <property type="match status" value="1"/>
</dbReference>
<dbReference type="GO" id="GO:0044780">
    <property type="term" value="P:bacterial-type flagellum assembly"/>
    <property type="evidence" value="ECO:0007669"/>
    <property type="project" value="InterPro"/>
</dbReference>
<evidence type="ECO:0000256" key="2">
    <source>
        <dbReference type="SAM" id="Coils"/>
    </source>
</evidence>
<evidence type="ECO:0000313" key="4">
    <source>
        <dbReference type="Proteomes" id="UP000219546"/>
    </source>
</evidence>
<dbReference type="Gene3D" id="1.20.58.300">
    <property type="entry name" value="FlgN-like"/>
    <property type="match status" value="1"/>
</dbReference>
<dbReference type="EMBL" id="OAOP01000006">
    <property type="protein sequence ID" value="SNX72926.1"/>
    <property type="molecule type" value="Genomic_DNA"/>
</dbReference>
<proteinExistence type="predicted"/>
<accession>A0A285D0V4</accession>
<dbReference type="InterPro" id="IPR007809">
    <property type="entry name" value="FlgN-like"/>
</dbReference>
<keyword evidence="1" id="KW-1005">Bacterial flagellum biogenesis</keyword>
<keyword evidence="4" id="KW-1185">Reference proteome</keyword>
<name>A0A285D0V4_9BACI</name>
<dbReference type="InterPro" id="IPR036679">
    <property type="entry name" value="FlgN-like_sf"/>
</dbReference>
<organism evidence="3 4">
    <name type="scientific">Bacillus oleivorans</name>
    <dbReference type="NCBI Taxonomy" id="1448271"/>
    <lineage>
        <taxon>Bacteria</taxon>
        <taxon>Bacillati</taxon>
        <taxon>Bacillota</taxon>
        <taxon>Bacilli</taxon>
        <taxon>Bacillales</taxon>
        <taxon>Bacillaceae</taxon>
        <taxon>Bacillus</taxon>
    </lineage>
</organism>
<dbReference type="AlphaFoldDB" id="A0A285D0V4"/>
<protein>
    <submittedName>
        <fullName evidence="3">FlgN protein</fullName>
    </submittedName>
</protein>
<gene>
    <name evidence="3" type="ORF">SAMN05877753_106253</name>
</gene>